<accession>A0AAE8HV75</accession>
<evidence type="ECO:0000313" key="4">
    <source>
        <dbReference type="Proteomes" id="UP000185487"/>
    </source>
</evidence>
<proteinExistence type="predicted"/>
<dbReference type="EMBL" id="FOPK01000021">
    <property type="protein sequence ID" value="SFH35583.1"/>
    <property type="molecule type" value="Genomic_DNA"/>
</dbReference>
<dbReference type="Proteomes" id="UP000185487">
    <property type="component" value="Chromosome"/>
</dbReference>
<feature type="domain" description="Nuclease associated modular" evidence="1">
    <location>
        <begin position="129"/>
        <end position="145"/>
    </location>
</feature>
<evidence type="ECO:0000259" key="1">
    <source>
        <dbReference type="SMART" id="SM00496"/>
    </source>
</evidence>
<protein>
    <recommendedName>
        <fullName evidence="1">Nuclease associated modular domain-containing protein</fullName>
    </recommendedName>
</protein>
<dbReference type="GO" id="GO:0003677">
    <property type="term" value="F:DNA binding"/>
    <property type="evidence" value="ECO:0007669"/>
    <property type="project" value="InterPro"/>
</dbReference>
<dbReference type="RefSeq" id="WP_075381775.1">
    <property type="nucleotide sequence ID" value="NZ_CP015367.1"/>
</dbReference>
<feature type="domain" description="Nuclease associated modular" evidence="1">
    <location>
        <begin position="112"/>
        <end position="128"/>
    </location>
</feature>
<dbReference type="Proteomes" id="UP000199140">
    <property type="component" value="Unassembled WGS sequence"/>
</dbReference>
<name>A0AAE8HV75_9HYPH</name>
<dbReference type="KEGG" id="mphy:MCBMB27_05569"/>
<dbReference type="InterPro" id="IPR003611">
    <property type="entry name" value="NUMOD3"/>
</dbReference>
<keyword evidence="4" id="KW-1185">Reference proteome</keyword>
<sequence>MKQEIMTWLETQAATQEWLEKHYRGRMAYQTSRGKIFALSFSDYVDLWGLRKLKQVAKLIEEGKLTKRMRHPDRGWVLSWTSKEARETGVMNITTARILQRNSSKHRFYLKAGDTHTDTAKRKIGDAKRGKSLSEDHKQAIREARIGVAQSAGHKAKRIAAMKATKQRQREAKAQLAVQPA</sequence>
<organism evidence="3 5">
    <name type="scientific">Methylobacterium phyllosphaerae</name>
    <dbReference type="NCBI Taxonomy" id="418223"/>
    <lineage>
        <taxon>Bacteria</taxon>
        <taxon>Pseudomonadati</taxon>
        <taxon>Pseudomonadota</taxon>
        <taxon>Alphaproteobacteria</taxon>
        <taxon>Hyphomicrobiales</taxon>
        <taxon>Methylobacteriaceae</taxon>
        <taxon>Methylobacterium</taxon>
    </lineage>
</organism>
<evidence type="ECO:0000313" key="2">
    <source>
        <dbReference type="EMBL" id="APT34860.1"/>
    </source>
</evidence>
<dbReference type="SMART" id="SM00496">
    <property type="entry name" value="IENR2"/>
    <property type="match status" value="2"/>
</dbReference>
<dbReference type="AlphaFoldDB" id="A0AAE8HV75"/>
<evidence type="ECO:0000313" key="5">
    <source>
        <dbReference type="Proteomes" id="UP000199140"/>
    </source>
</evidence>
<evidence type="ECO:0000313" key="3">
    <source>
        <dbReference type="EMBL" id="SFH35583.1"/>
    </source>
</evidence>
<gene>
    <name evidence="2" type="ORF">MCBMB27_05569</name>
    <name evidence="3" type="ORF">SAMN05192567_12168</name>
</gene>
<reference evidence="2 4" key="1">
    <citation type="submission" date="2016-04" db="EMBL/GenBank/DDBJ databases">
        <title>Complete genome sequencing and analysis of CBMB27, Methylobacterium phyllosphaerae isolated from leaf tissues of rice (Oryza sativa L.).</title>
        <authorList>
            <person name="Lee Y."/>
            <person name="Hwangbo K."/>
            <person name="Chung H."/>
            <person name="Yoo J."/>
            <person name="Kim K.Y."/>
            <person name="Sa T.M."/>
            <person name="Um Y."/>
            <person name="Madhaiyan M."/>
        </authorList>
    </citation>
    <scope>NUCLEOTIDE SEQUENCE [LARGE SCALE GENOMIC DNA]</scope>
    <source>
        <strain evidence="2 4">CBMB27</strain>
    </source>
</reference>
<reference evidence="3 5" key="2">
    <citation type="submission" date="2016-10" db="EMBL/GenBank/DDBJ databases">
        <authorList>
            <person name="Varghese N."/>
            <person name="Submissions S."/>
        </authorList>
    </citation>
    <scope>NUCLEOTIDE SEQUENCE [LARGE SCALE GENOMIC DNA]</scope>
    <source>
        <strain evidence="3 5">CBMB27</strain>
    </source>
</reference>
<dbReference type="EMBL" id="CP015367">
    <property type="protein sequence ID" value="APT34860.1"/>
    <property type="molecule type" value="Genomic_DNA"/>
</dbReference>